<accession>A0A1G2PX88</accession>
<keyword evidence="3 5" id="KW-0689">Ribosomal protein</keyword>
<dbReference type="Pfam" id="PF01250">
    <property type="entry name" value="Ribosomal_S6"/>
    <property type="match status" value="1"/>
</dbReference>
<sequence length="152" mass="17371">MSSASSDIRKTYELACLLSPDLSEEQYKSWLNRLSDAVKKLDGELLGEPQIREQKLAYPIAKRLRAYLAVIKYVSDTSVPDTIMNEIRHEKDILRYLTINIPKERKRPIKVKKAKPEAAVSASETQAIPEEQKKDDLAEIDKRIEEILKSSS</sequence>
<dbReference type="Gene3D" id="3.30.70.60">
    <property type="match status" value="1"/>
</dbReference>
<dbReference type="SUPFAM" id="SSF54995">
    <property type="entry name" value="Ribosomal protein S6"/>
    <property type="match status" value="1"/>
</dbReference>
<keyword evidence="3" id="KW-0687">Ribonucleoprotein</keyword>
<name>A0A1G2PX88_9BACT</name>
<gene>
    <name evidence="3" type="primary">rpsF</name>
    <name evidence="5" type="ORF">A3A97_04035</name>
</gene>
<dbReference type="InterPro" id="IPR000529">
    <property type="entry name" value="Ribosomal_bS6"/>
</dbReference>
<comment type="function">
    <text evidence="3">Binds together with bS18 to 16S ribosomal RNA.</text>
</comment>
<dbReference type="InterPro" id="IPR014717">
    <property type="entry name" value="Transl_elong_EF1B/ribsomal_bS6"/>
</dbReference>
<protein>
    <recommendedName>
        <fullName evidence="2 3">Small ribosomal subunit protein bS6</fullName>
    </recommendedName>
</protein>
<dbReference type="GO" id="GO:0006412">
    <property type="term" value="P:translation"/>
    <property type="evidence" value="ECO:0007669"/>
    <property type="project" value="UniProtKB-UniRule"/>
</dbReference>
<dbReference type="HAMAP" id="MF_00360">
    <property type="entry name" value="Ribosomal_bS6"/>
    <property type="match status" value="1"/>
</dbReference>
<evidence type="ECO:0000256" key="4">
    <source>
        <dbReference type="SAM" id="MobiDB-lite"/>
    </source>
</evidence>
<evidence type="ECO:0000256" key="2">
    <source>
        <dbReference type="ARBA" id="ARBA00035294"/>
    </source>
</evidence>
<feature type="region of interest" description="Disordered" evidence="4">
    <location>
        <begin position="110"/>
        <end position="135"/>
    </location>
</feature>
<organism evidence="5 6">
    <name type="scientific">Candidatus Terrybacteria bacterium RIFCSPLOWO2_01_FULL_40_23</name>
    <dbReference type="NCBI Taxonomy" id="1802366"/>
    <lineage>
        <taxon>Bacteria</taxon>
        <taxon>Candidatus Terryibacteriota</taxon>
    </lineage>
</organism>
<comment type="caution">
    <text evidence="5">The sequence shown here is derived from an EMBL/GenBank/DDBJ whole genome shotgun (WGS) entry which is preliminary data.</text>
</comment>
<dbReference type="CDD" id="cd00473">
    <property type="entry name" value="bS6"/>
    <property type="match status" value="1"/>
</dbReference>
<dbReference type="GO" id="GO:1990904">
    <property type="term" value="C:ribonucleoprotein complex"/>
    <property type="evidence" value="ECO:0007669"/>
    <property type="project" value="UniProtKB-KW"/>
</dbReference>
<dbReference type="EMBL" id="MHSW01000002">
    <property type="protein sequence ID" value="OHA52947.1"/>
    <property type="molecule type" value="Genomic_DNA"/>
</dbReference>
<evidence type="ECO:0000313" key="5">
    <source>
        <dbReference type="EMBL" id="OHA52947.1"/>
    </source>
</evidence>
<keyword evidence="3" id="KW-0699">rRNA-binding</keyword>
<dbReference type="AlphaFoldDB" id="A0A1G2PX88"/>
<comment type="similarity">
    <text evidence="1 3">Belongs to the bacterial ribosomal protein bS6 family.</text>
</comment>
<evidence type="ECO:0000313" key="6">
    <source>
        <dbReference type="Proteomes" id="UP000176951"/>
    </source>
</evidence>
<dbReference type="GO" id="GO:0003735">
    <property type="term" value="F:structural constituent of ribosome"/>
    <property type="evidence" value="ECO:0007669"/>
    <property type="project" value="InterPro"/>
</dbReference>
<keyword evidence="3" id="KW-0694">RNA-binding</keyword>
<dbReference type="InterPro" id="IPR035980">
    <property type="entry name" value="Ribosomal_bS6_sf"/>
</dbReference>
<proteinExistence type="inferred from homology"/>
<evidence type="ECO:0000256" key="1">
    <source>
        <dbReference type="ARBA" id="ARBA00009512"/>
    </source>
</evidence>
<dbReference type="GO" id="GO:0005840">
    <property type="term" value="C:ribosome"/>
    <property type="evidence" value="ECO:0007669"/>
    <property type="project" value="UniProtKB-KW"/>
</dbReference>
<reference evidence="5 6" key="1">
    <citation type="journal article" date="2016" name="Nat. Commun.">
        <title>Thousands of microbial genomes shed light on interconnected biogeochemical processes in an aquifer system.</title>
        <authorList>
            <person name="Anantharaman K."/>
            <person name="Brown C.T."/>
            <person name="Hug L.A."/>
            <person name="Sharon I."/>
            <person name="Castelle C.J."/>
            <person name="Probst A.J."/>
            <person name="Thomas B.C."/>
            <person name="Singh A."/>
            <person name="Wilkins M.J."/>
            <person name="Karaoz U."/>
            <person name="Brodie E.L."/>
            <person name="Williams K.H."/>
            <person name="Hubbard S.S."/>
            <person name="Banfield J.F."/>
        </authorList>
    </citation>
    <scope>NUCLEOTIDE SEQUENCE [LARGE SCALE GENOMIC DNA]</scope>
</reference>
<evidence type="ECO:0000256" key="3">
    <source>
        <dbReference type="HAMAP-Rule" id="MF_00360"/>
    </source>
</evidence>
<dbReference type="Proteomes" id="UP000176951">
    <property type="component" value="Unassembled WGS sequence"/>
</dbReference>
<dbReference type="InterPro" id="IPR020814">
    <property type="entry name" value="Ribosomal_S6_plastid/chlpt"/>
</dbReference>
<dbReference type="GO" id="GO:0019843">
    <property type="term" value="F:rRNA binding"/>
    <property type="evidence" value="ECO:0007669"/>
    <property type="project" value="UniProtKB-UniRule"/>
</dbReference>
<dbReference type="NCBIfam" id="TIGR00166">
    <property type="entry name" value="S6"/>
    <property type="match status" value="1"/>
</dbReference>